<evidence type="ECO:0000259" key="6">
    <source>
        <dbReference type="Pfam" id="PF01957"/>
    </source>
</evidence>
<gene>
    <name evidence="7" type="ORF">E2A64_15330</name>
</gene>
<dbReference type="InterPro" id="IPR052165">
    <property type="entry name" value="Membrane_assoc_protease"/>
</dbReference>
<dbReference type="OrthoDB" id="9810336at2"/>
<dbReference type="EMBL" id="SMSI01000003">
    <property type="protein sequence ID" value="TDH35082.1"/>
    <property type="molecule type" value="Genomic_DNA"/>
</dbReference>
<keyword evidence="8" id="KW-1185">Reference proteome</keyword>
<dbReference type="Pfam" id="PF01957">
    <property type="entry name" value="NfeD"/>
    <property type="match status" value="1"/>
</dbReference>
<feature type="domain" description="NfeD-like C-terminal" evidence="6">
    <location>
        <begin position="97"/>
        <end position="144"/>
    </location>
</feature>
<name>A0A4R5PIT7_9HYPH</name>
<evidence type="ECO:0000313" key="7">
    <source>
        <dbReference type="EMBL" id="TDH35082.1"/>
    </source>
</evidence>
<evidence type="ECO:0000256" key="5">
    <source>
        <dbReference type="SAM" id="Phobius"/>
    </source>
</evidence>
<reference evidence="7 8" key="1">
    <citation type="journal article" date="2013" name="Int. J. Syst. Evol. Microbiol.">
        <title>Hoeflea suaedae sp. nov., an endophytic bacterium isolated from the root of the halophyte Suaeda maritima.</title>
        <authorList>
            <person name="Chung E.J."/>
            <person name="Park J.A."/>
            <person name="Pramanik P."/>
            <person name="Bibi F."/>
            <person name="Jeon C.O."/>
            <person name="Chung Y.R."/>
        </authorList>
    </citation>
    <scope>NUCLEOTIDE SEQUENCE [LARGE SCALE GENOMIC DNA]</scope>
    <source>
        <strain evidence="7 8">YC6898</strain>
    </source>
</reference>
<dbReference type="Gene3D" id="2.40.50.140">
    <property type="entry name" value="Nucleic acid-binding proteins"/>
    <property type="match status" value="1"/>
</dbReference>
<proteinExistence type="predicted"/>
<evidence type="ECO:0000256" key="4">
    <source>
        <dbReference type="ARBA" id="ARBA00023136"/>
    </source>
</evidence>
<comment type="caution">
    <text evidence="7">The sequence shown here is derived from an EMBL/GenBank/DDBJ whole genome shotgun (WGS) entry which is preliminary data.</text>
</comment>
<dbReference type="RefSeq" id="WP_133285367.1">
    <property type="nucleotide sequence ID" value="NZ_SMSI01000003.1"/>
</dbReference>
<keyword evidence="2 5" id="KW-0812">Transmembrane</keyword>
<keyword evidence="3 5" id="KW-1133">Transmembrane helix</keyword>
<feature type="transmembrane region" description="Helical" evidence="5">
    <location>
        <begin position="33"/>
        <end position="50"/>
    </location>
</feature>
<evidence type="ECO:0000256" key="2">
    <source>
        <dbReference type="ARBA" id="ARBA00022692"/>
    </source>
</evidence>
<sequence>MIDTLISEVGPWSWWILGLLLLGAEIIVPGMFLIWIGLAAIVVGAISFALWDSAIWSWQIQLLVFAVLSLVSALVGRKIMASRDGDTDQPMLNRRMEQMIGRTATLEEPITEGQGRIRLGDTLWTVRGPDLPVGSRVRIVAIENDDPVVQPV</sequence>
<dbReference type="GO" id="GO:0005886">
    <property type="term" value="C:plasma membrane"/>
    <property type="evidence" value="ECO:0007669"/>
    <property type="project" value="TreeGrafter"/>
</dbReference>
<dbReference type="PANTHER" id="PTHR33507">
    <property type="entry name" value="INNER MEMBRANE PROTEIN YBBJ"/>
    <property type="match status" value="1"/>
</dbReference>
<accession>A0A4R5PIT7</accession>
<dbReference type="Proteomes" id="UP000295131">
    <property type="component" value="Unassembled WGS sequence"/>
</dbReference>
<dbReference type="InterPro" id="IPR002810">
    <property type="entry name" value="NfeD-like_C"/>
</dbReference>
<dbReference type="AlphaFoldDB" id="A0A4R5PIT7"/>
<evidence type="ECO:0000256" key="1">
    <source>
        <dbReference type="ARBA" id="ARBA00004141"/>
    </source>
</evidence>
<comment type="subcellular location">
    <subcellularLocation>
        <location evidence="1">Membrane</location>
        <topology evidence="1">Multi-pass membrane protein</topology>
    </subcellularLocation>
</comment>
<dbReference type="InterPro" id="IPR012340">
    <property type="entry name" value="NA-bd_OB-fold"/>
</dbReference>
<organism evidence="7 8">
    <name type="scientific">Pseudohoeflea suaedae</name>
    <dbReference type="NCBI Taxonomy" id="877384"/>
    <lineage>
        <taxon>Bacteria</taxon>
        <taxon>Pseudomonadati</taxon>
        <taxon>Pseudomonadota</taxon>
        <taxon>Alphaproteobacteria</taxon>
        <taxon>Hyphomicrobiales</taxon>
        <taxon>Rhizobiaceae</taxon>
        <taxon>Pseudohoeflea</taxon>
    </lineage>
</organism>
<evidence type="ECO:0000313" key="8">
    <source>
        <dbReference type="Proteomes" id="UP000295131"/>
    </source>
</evidence>
<dbReference type="PANTHER" id="PTHR33507:SF3">
    <property type="entry name" value="INNER MEMBRANE PROTEIN YBBJ"/>
    <property type="match status" value="1"/>
</dbReference>
<protein>
    <submittedName>
        <fullName evidence="7">NfeD family protein</fullName>
    </submittedName>
</protein>
<keyword evidence="4 5" id="KW-0472">Membrane</keyword>
<evidence type="ECO:0000256" key="3">
    <source>
        <dbReference type="ARBA" id="ARBA00022989"/>
    </source>
</evidence>
<feature type="transmembrane region" description="Helical" evidence="5">
    <location>
        <begin position="56"/>
        <end position="75"/>
    </location>
</feature>